<proteinExistence type="predicted"/>
<protein>
    <recommendedName>
        <fullName evidence="3">F-box domain-containing protein</fullName>
    </recommendedName>
</protein>
<organism evidence="1 2">
    <name type="scientific">Rhizopogon vinicolor AM-OR11-026</name>
    <dbReference type="NCBI Taxonomy" id="1314800"/>
    <lineage>
        <taxon>Eukaryota</taxon>
        <taxon>Fungi</taxon>
        <taxon>Dikarya</taxon>
        <taxon>Basidiomycota</taxon>
        <taxon>Agaricomycotina</taxon>
        <taxon>Agaricomycetes</taxon>
        <taxon>Agaricomycetidae</taxon>
        <taxon>Boletales</taxon>
        <taxon>Suillineae</taxon>
        <taxon>Rhizopogonaceae</taxon>
        <taxon>Rhizopogon</taxon>
    </lineage>
</organism>
<reference evidence="1 2" key="1">
    <citation type="submission" date="2016-06" db="EMBL/GenBank/DDBJ databases">
        <title>Comparative genomics of the ectomycorrhizal sister species Rhizopogon vinicolor and Rhizopogon vesiculosus (Basidiomycota: Boletales) reveals a divergence of the mating type B locus.</title>
        <authorList>
            <consortium name="DOE Joint Genome Institute"/>
            <person name="Mujic A.B."/>
            <person name="Kuo A."/>
            <person name="Tritt A."/>
            <person name="Lipzen A."/>
            <person name="Chen C."/>
            <person name="Johnson J."/>
            <person name="Sharma A."/>
            <person name="Barry K."/>
            <person name="Grigoriev I.V."/>
            <person name="Spatafora J.W."/>
        </authorList>
    </citation>
    <scope>NUCLEOTIDE SEQUENCE [LARGE SCALE GENOMIC DNA]</scope>
    <source>
        <strain evidence="1 2">AM-OR11-026</strain>
    </source>
</reference>
<dbReference type="InParanoid" id="A0A1B7MGX2"/>
<dbReference type="AlphaFoldDB" id="A0A1B7MGX2"/>
<evidence type="ECO:0000313" key="2">
    <source>
        <dbReference type="Proteomes" id="UP000092154"/>
    </source>
</evidence>
<name>A0A1B7MGX2_9AGAM</name>
<keyword evidence="2" id="KW-1185">Reference proteome</keyword>
<dbReference type="Proteomes" id="UP000092154">
    <property type="component" value="Unassembled WGS sequence"/>
</dbReference>
<evidence type="ECO:0000313" key="1">
    <source>
        <dbReference type="EMBL" id="OAX31829.1"/>
    </source>
</evidence>
<dbReference type="EMBL" id="KV449222">
    <property type="protein sequence ID" value="OAX31829.1"/>
    <property type="molecule type" value="Genomic_DNA"/>
</dbReference>
<gene>
    <name evidence="1" type="ORF">K503DRAFT_777258</name>
</gene>
<sequence>MVRTWPTVKFSMVQSTVMPLNLAGICRRWREIVVNTPGLCRLYVVVYLDSNAWRKPAV</sequence>
<accession>A0A1B7MGX2</accession>
<evidence type="ECO:0008006" key="3">
    <source>
        <dbReference type="Google" id="ProtNLM"/>
    </source>
</evidence>
<dbReference type="OrthoDB" id="3365698at2759"/>